<evidence type="ECO:0000313" key="3">
    <source>
        <dbReference type="Proteomes" id="UP000481327"/>
    </source>
</evidence>
<feature type="domain" description="YMGG-like Gly-zipper" evidence="1">
    <location>
        <begin position="18"/>
        <end position="60"/>
    </location>
</feature>
<sequence>MISAAILTTIGLAGCATHTGTGAATGAAGGAAMGAMTGGSAVTGAAIGAAGGAIVGGAVDRDVNSGKCFQRGVEVACPPK</sequence>
<proteinExistence type="predicted"/>
<protein>
    <recommendedName>
        <fullName evidence="1">YMGG-like Gly-zipper domain-containing protein</fullName>
    </recommendedName>
</protein>
<dbReference type="EMBL" id="WIOL01000002">
    <property type="protein sequence ID" value="MQT16887.1"/>
    <property type="molecule type" value="Genomic_DNA"/>
</dbReference>
<reference evidence="2 3" key="1">
    <citation type="submission" date="2019-09" db="EMBL/GenBank/DDBJ databases">
        <title>Polymorphobacter sp. isolated from a lake in China.</title>
        <authorList>
            <person name="Liu Z."/>
        </authorList>
    </citation>
    <scope>NUCLEOTIDE SEQUENCE [LARGE SCALE GENOMIC DNA]</scope>
    <source>
        <strain evidence="2 3">D40P</strain>
    </source>
</reference>
<dbReference type="AlphaFoldDB" id="A0A7C9LFS3"/>
<organism evidence="2 3">
    <name type="scientific">Sandarakinorhabdus fusca</name>
    <dbReference type="NCBI Taxonomy" id="1439888"/>
    <lineage>
        <taxon>Bacteria</taxon>
        <taxon>Pseudomonadati</taxon>
        <taxon>Pseudomonadota</taxon>
        <taxon>Alphaproteobacteria</taxon>
        <taxon>Sphingomonadales</taxon>
        <taxon>Sphingosinicellaceae</taxon>
        <taxon>Sandarakinorhabdus</taxon>
    </lineage>
</organism>
<gene>
    <name evidence="2" type="ORF">F3168_06410</name>
</gene>
<keyword evidence="3" id="KW-1185">Reference proteome</keyword>
<name>A0A7C9LFS3_9SPHN</name>
<evidence type="ECO:0000259" key="1">
    <source>
        <dbReference type="Pfam" id="PF13441"/>
    </source>
</evidence>
<evidence type="ECO:0000313" key="2">
    <source>
        <dbReference type="EMBL" id="MQT16887.1"/>
    </source>
</evidence>
<dbReference type="Proteomes" id="UP000481327">
    <property type="component" value="Unassembled WGS sequence"/>
</dbReference>
<accession>A0A7C9LFS3</accession>
<comment type="caution">
    <text evidence="2">The sequence shown here is derived from an EMBL/GenBank/DDBJ whole genome shotgun (WGS) entry which is preliminary data.</text>
</comment>
<dbReference type="Pfam" id="PF13441">
    <property type="entry name" value="Gly-zipper_YMGG"/>
    <property type="match status" value="1"/>
</dbReference>
<dbReference type="InterPro" id="IPR027367">
    <property type="entry name" value="Gly-zipper_YMGG"/>
</dbReference>